<dbReference type="GO" id="GO:0005524">
    <property type="term" value="F:ATP binding"/>
    <property type="evidence" value="ECO:0007669"/>
    <property type="project" value="InterPro"/>
</dbReference>
<feature type="non-terminal residue" evidence="2">
    <location>
        <position position="79"/>
    </location>
</feature>
<evidence type="ECO:0000313" key="3">
    <source>
        <dbReference type="Proteomes" id="UP000053927"/>
    </source>
</evidence>
<dbReference type="SUPFAM" id="SSF56112">
    <property type="entry name" value="Protein kinase-like (PK-like)"/>
    <property type="match status" value="1"/>
</dbReference>
<evidence type="ECO:0000259" key="1">
    <source>
        <dbReference type="PROSITE" id="PS50011"/>
    </source>
</evidence>
<dbReference type="RefSeq" id="XP_007311038.1">
    <property type="nucleotide sequence ID" value="XM_007310976.1"/>
</dbReference>
<proteinExistence type="predicted"/>
<gene>
    <name evidence="2" type="ORF">STEHIDRAFT_43842</name>
</gene>
<evidence type="ECO:0000313" key="2">
    <source>
        <dbReference type="EMBL" id="EIM79834.1"/>
    </source>
</evidence>
<keyword evidence="3" id="KW-1185">Reference proteome</keyword>
<dbReference type="OMA" id="WDGTIER"/>
<dbReference type="Pfam" id="PF17667">
    <property type="entry name" value="Pkinase_fungal"/>
    <property type="match status" value="1"/>
</dbReference>
<dbReference type="EMBL" id="JH687401">
    <property type="protein sequence ID" value="EIM79834.1"/>
    <property type="molecule type" value="Genomic_DNA"/>
</dbReference>
<organism evidence="2 3">
    <name type="scientific">Stereum hirsutum (strain FP-91666)</name>
    <name type="common">White-rot fungus</name>
    <dbReference type="NCBI Taxonomy" id="721885"/>
    <lineage>
        <taxon>Eukaryota</taxon>
        <taxon>Fungi</taxon>
        <taxon>Dikarya</taxon>
        <taxon>Basidiomycota</taxon>
        <taxon>Agaricomycotina</taxon>
        <taxon>Agaricomycetes</taxon>
        <taxon>Russulales</taxon>
        <taxon>Stereaceae</taxon>
        <taxon>Stereum</taxon>
    </lineage>
</organism>
<dbReference type="InterPro" id="IPR011009">
    <property type="entry name" value="Kinase-like_dom_sf"/>
</dbReference>
<dbReference type="KEGG" id="shs:STEHIDRAFT_43842"/>
<reference evidence="3" key="1">
    <citation type="journal article" date="2012" name="Science">
        <title>The Paleozoic origin of enzymatic lignin decomposition reconstructed from 31 fungal genomes.</title>
        <authorList>
            <person name="Floudas D."/>
            <person name="Binder M."/>
            <person name="Riley R."/>
            <person name="Barry K."/>
            <person name="Blanchette R.A."/>
            <person name="Henrissat B."/>
            <person name="Martinez A.T."/>
            <person name="Otillar R."/>
            <person name="Spatafora J.W."/>
            <person name="Yadav J.S."/>
            <person name="Aerts A."/>
            <person name="Benoit I."/>
            <person name="Boyd A."/>
            <person name="Carlson A."/>
            <person name="Copeland A."/>
            <person name="Coutinho P.M."/>
            <person name="de Vries R.P."/>
            <person name="Ferreira P."/>
            <person name="Findley K."/>
            <person name="Foster B."/>
            <person name="Gaskell J."/>
            <person name="Glotzer D."/>
            <person name="Gorecki P."/>
            <person name="Heitman J."/>
            <person name="Hesse C."/>
            <person name="Hori C."/>
            <person name="Igarashi K."/>
            <person name="Jurgens J.A."/>
            <person name="Kallen N."/>
            <person name="Kersten P."/>
            <person name="Kohler A."/>
            <person name="Kuees U."/>
            <person name="Kumar T.K.A."/>
            <person name="Kuo A."/>
            <person name="LaButti K."/>
            <person name="Larrondo L.F."/>
            <person name="Lindquist E."/>
            <person name="Ling A."/>
            <person name="Lombard V."/>
            <person name="Lucas S."/>
            <person name="Lundell T."/>
            <person name="Martin R."/>
            <person name="McLaughlin D.J."/>
            <person name="Morgenstern I."/>
            <person name="Morin E."/>
            <person name="Murat C."/>
            <person name="Nagy L.G."/>
            <person name="Nolan M."/>
            <person name="Ohm R.A."/>
            <person name="Patyshakuliyeva A."/>
            <person name="Rokas A."/>
            <person name="Ruiz-Duenas F.J."/>
            <person name="Sabat G."/>
            <person name="Salamov A."/>
            <person name="Samejima M."/>
            <person name="Schmutz J."/>
            <person name="Slot J.C."/>
            <person name="St John F."/>
            <person name="Stenlid J."/>
            <person name="Sun H."/>
            <person name="Sun S."/>
            <person name="Syed K."/>
            <person name="Tsang A."/>
            <person name="Wiebenga A."/>
            <person name="Young D."/>
            <person name="Pisabarro A."/>
            <person name="Eastwood D.C."/>
            <person name="Martin F."/>
            <person name="Cullen D."/>
            <person name="Grigoriev I.V."/>
            <person name="Hibbett D.S."/>
        </authorList>
    </citation>
    <scope>NUCLEOTIDE SEQUENCE [LARGE SCALE GENOMIC DNA]</scope>
    <source>
        <strain evidence="3">FP-91666</strain>
    </source>
</reference>
<dbReference type="Proteomes" id="UP000053927">
    <property type="component" value="Unassembled WGS sequence"/>
</dbReference>
<dbReference type="InterPro" id="IPR000719">
    <property type="entry name" value="Prot_kinase_dom"/>
</dbReference>
<dbReference type="OrthoDB" id="5584477at2759"/>
<dbReference type="AlphaFoldDB" id="R7RWX2"/>
<name>R7RWX2_STEHR</name>
<accession>R7RWX2</accession>
<dbReference type="PROSITE" id="PS50011">
    <property type="entry name" value="PROTEIN_KINASE_DOM"/>
    <property type="match status" value="1"/>
</dbReference>
<protein>
    <recommendedName>
        <fullName evidence="1">Protein kinase domain-containing protein</fullName>
    </recommendedName>
</protein>
<feature type="domain" description="Protein kinase" evidence="1">
    <location>
        <begin position="1"/>
        <end position="79"/>
    </location>
</feature>
<dbReference type="GO" id="GO:0004672">
    <property type="term" value="F:protein kinase activity"/>
    <property type="evidence" value="ECO:0007669"/>
    <property type="project" value="InterPro"/>
</dbReference>
<sequence length="79" mass="9205">HYALWRRGIQHTDPSLDNVMVDRSEKHSGVMNDWDLAFVDGLSKHDGSDRTGTVLFMALDLLTDEYWDGTIERLYRHDL</sequence>
<dbReference type="GeneID" id="18804672"/>
<dbReference type="InterPro" id="IPR040976">
    <property type="entry name" value="Pkinase_fungal"/>
</dbReference>
<feature type="non-terminal residue" evidence="2">
    <location>
        <position position="1"/>
    </location>
</feature>